<accession>A0A7J7G4W3</accession>
<reference evidence="4" key="1">
    <citation type="journal article" date="2020" name="Nat. Commun.">
        <title>Genome assembly of wild tea tree DASZ reveals pedigree and selection history of tea varieties.</title>
        <authorList>
            <person name="Zhang W."/>
            <person name="Zhang Y."/>
            <person name="Qiu H."/>
            <person name="Guo Y."/>
            <person name="Wan H."/>
            <person name="Zhang X."/>
            <person name="Scossa F."/>
            <person name="Alseekh S."/>
            <person name="Zhang Q."/>
            <person name="Wang P."/>
            <person name="Xu L."/>
            <person name="Schmidt M.H."/>
            <person name="Jia X."/>
            <person name="Li D."/>
            <person name="Zhu A."/>
            <person name="Guo F."/>
            <person name="Chen W."/>
            <person name="Ni D."/>
            <person name="Usadel B."/>
            <person name="Fernie A.R."/>
            <person name="Wen W."/>
        </authorList>
    </citation>
    <scope>NUCLEOTIDE SEQUENCE [LARGE SCALE GENOMIC DNA]</scope>
    <source>
        <strain evidence="4">cv. G240</strain>
    </source>
</reference>
<dbReference type="PANTHER" id="PTHR32002:SF35">
    <property type="entry name" value="PROTEIN NLP6"/>
    <property type="match status" value="1"/>
</dbReference>
<organism evidence="3 4">
    <name type="scientific">Camellia sinensis</name>
    <name type="common">Tea plant</name>
    <name type="synonym">Thea sinensis</name>
    <dbReference type="NCBI Taxonomy" id="4442"/>
    <lineage>
        <taxon>Eukaryota</taxon>
        <taxon>Viridiplantae</taxon>
        <taxon>Streptophyta</taxon>
        <taxon>Embryophyta</taxon>
        <taxon>Tracheophyta</taxon>
        <taxon>Spermatophyta</taxon>
        <taxon>Magnoliopsida</taxon>
        <taxon>eudicotyledons</taxon>
        <taxon>Gunneridae</taxon>
        <taxon>Pentapetalae</taxon>
        <taxon>asterids</taxon>
        <taxon>Ericales</taxon>
        <taxon>Theaceae</taxon>
        <taxon>Camellia</taxon>
    </lineage>
</organism>
<comment type="caution">
    <text evidence="3">The sequence shown here is derived from an EMBL/GenBank/DDBJ whole genome shotgun (WGS) entry which is preliminary data.</text>
</comment>
<reference evidence="3 4" key="2">
    <citation type="submission" date="2020-07" db="EMBL/GenBank/DDBJ databases">
        <title>Genome assembly of wild tea tree DASZ reveals pedigree and selection history of tea varieties.</title>
        <authorList>
            <person name="Zhang W."/>
        </authorList>
    </citation>
    <scope>NUCLEOTIDE SEQUENCE [LARGE SCALE GENOMIC DNA]</scope>
    <source>
        <strain evidence="4">cv. G240</strain>
        <tissue evidence="3">Leaf</tissue>
    </source>
</reference>
<dbReference type="Pfam" id="PF22922">
    <property type="entry name" value="GAF_NLP"/>
    <property type="match status" value="1"/>
</dbReference>
<dbReference type="InterPro" id="IPR055081">
    <property type="entry name" value="NLP1-9_GAF"/>
</dbReference>
<dbReference type="PANTHER" id="PTHR32002">
    <property type="entry name" value="PROTEIN NLP8"/>
    <property type="match status" value="1"/>
</dbReference>
<dbReference type="AlphaFoldDB" id="A0A7J7G4W3"/>
<feature type="region of interest" description="Disordered" evidence="1">
    <location>
        <begin position="470"/>
        <end position="491"/>
    </location>
</feature>
<dbReference type="Proteomes" id="UP000593564">
    <property type="component" value="Unassembled WGS sequence"/>
</dbReference>
<keyword evidence="4" id="KW-1185">Reference proteome</keyword>
<sequence>MAEIDNMISDFSHDFKSYVKNHQLLCERGKSKYGWVFWSGEDDPRELPPPPLRLSEIIDGTLIAPPIPEFVEKIKSYFKDIIQGLTRSKCEHLYHEKVKDETPEEIRKMLDVVYSTHYLPLAQTWSLCRLCNAVFRKYRTCHREGRMGDFLAACALQHLRKGQGVVGRAILSQNLVFCKDITQFSITEYPFAHYAHKVGLTGSFAICLRSSYIEDNVYVLEFFLPPNYTEGRDPRIALVPLLTTMKQHCKSFKVASGEELGEESSIEVLDFSEDGKLYSYQIPQTARSPNKMENGEETVFLDLSYQQLPEVDAMDTGNNIVSNTEENNIVFTSSQQKLIINSSQRLQRKAGIPISLEKDGKLVSFKKPQTARSPNRMENGEEMVFLDLSDQQLPEVDAIDIGNNFVSNTKDNNSAVTPVQQNCIINSSQRLQRKAGIPISLEDLQQRFGMKLEDVAESLGAPCVVGNGRVSTASGKEAETTGWNLPCQASR</sequence>
<evidence type="ECO:0000313" key="3">
    <source>
        <dbReference type="EMBL" id="KAF5935021.1"/>
    </source>
</evidence>
<gene>
    <name evidence="3" type="ORF">HYC85_026150</name>
</gene>
<evidence type="ECO:0000256" key="1">
    <source>
        <dbReference type="SAM" id="MobiDB-lite"/>
    </source>
</evidence>
<evidence type="ECO:0000259" key="2">
    <source>
        <dbReference type="Pfam" id="PF22922"/>
    </source>
</evidence>
<dbReference type="InterPro" id="IPR045012">
    <property type="entry name" value="NLP"/>
</dbReference>
<proteinExistence type="predicted"/>
<dbReference type="GO" id="GO:0003700">
    <property type="term" value="F:DNA-binding transcription factor activity"/>
    <property type="evidence" value="ECO:0007669"/>
    <property type="project" value="InterPro"/>
</dbReference>
<feature type="compositionally biased region" description="Polar residues" evidence="1">
    <location>
        <begin position="481"/>
        <end position="491"/>
    </location>
</feature>
<feature type="domain" description="NLP1-9 GAF" evidence="2">
    <location>
        <begin position="98"/>
        <end position="252"/>
    </location>
</feature>
<evidence type="ECO:0000313" key="4">
    <source>
        <dbReference type="Proteomes" id="UP000593564"/>
    </source>
</evidence>
<dbReference type="EMBL" id="JACBKZ010000013">
    <property type="protein sequence ID" value="KAF5935021.1"/>
    <property type="molecule type" value="Genomic_DNA"/>
</dbReference>
<name>A0A7J7G4W3_CAMSI</name>
<protein>
    <recommendedName>
        <fullName evidence="2">NLP1-9 GAF domain-containing protein</fullName>
    </recommendedName>
</protein>